<keyword evidence="14" id="KW-1208">Phospholipid metabolism</keyword>
<name>A0A6A1VCX2_9ROSI</name>
<dbReference type="GO" id="GO:0042545">
    <property type="term" value="P:cell wall modification"/>
    <property type="evidence" value="ECO:0007669"/>
    <property type="project" value="UniProtKB-UniRule"/>
</dbReference>
<accession>A0A6A1VCX2</accession>
<keyword evidence="10 17" id="KW-0378">Hydrolase</keyword>
<evidence type="ECO:0000256" key="17">
    <source>
        <dbReference type="RuleBase" id="RU000589"/>
    </source>
</evidence>
<evidence type="ECO:0000256" key="7">
    <source>
        <dbReference type="ARBA" id="ARBA00022516"/>
    </source>
</evidence>
<evidence type="ECO:0000256" key="16">
    <source>
        <dbReference type="PROSITE-ProRule" id="PRU10040"/>
    </source>
</evidence>
<dbReference type="Gene3D" id="2.160.20.10">
    <property type="entry name" value="Single-stranded right-handed beta-helix, Pectin lyase-like"/>
    <property type="match status" value="1"/>
</dbReference>
<dbReference type="PROSITE" id="PS00503">
    <property type="entry name" value="PECTINESTERASE_2"/>
    <property type="match status" value="1"/>
</dbReference>
<keyword evidence="9" id="KW-0548">Nucleotidyltransferase</keyword>
<feature type="domain" description="Pectinesterase catalytic" evidence="18">
    <location>
        <begin position="3"/>
        <end position="265"/>
    </location>
</feature>
<keyword evidence="7" id="KW-0444">Lipid biosynthesis</keyword>
<evidence type="ECO:0000256" key="13">
    <source>
        <dbReference type="ARBA" id="ARBA00023209"/>
    </source>
</evidence>
<keyword evidence="21" id="KW-1185">Reference proteome</keyword>
<comment type="pathway">
    <text evidence="2 17">Glycan metabolism; pectin degradation; 2-dehydro-3-deoxy-D-gluconate from pectin: step 1/5.</text>
</comment>
<dbReference type="PANTHER" id="PTHR31321:SF33">
    <property type="entry name" value="PECTINESTERASE 8-RELATED"/>
    <property type="match status" value="1"/>
</dbReference>
<evidence type="ECO:0000256" key="6">
    <source>
        <dbReference type="ARBA" id="ARBA00022512"/>
    </source>
</evidence>
<dbReference type="InterPro" id="IPR004821">
    <property type="entry name" value="Cyt_trans-like"/>
</dbReference>
<dbReference type="InterPro" id="IPR011050">
    <property type="entry name" value="Pectin_lyase_fold/virulence"/>
</dbReference>
<dbReference type="InterPro" id="IPR033131">
    <property type="entry name" value="Pectinesterase_Asp_AS"/>
</dbReference>
<dbReference type="EC" id="3.1.1.11" evidence="5 17"/>
<dbReference type="Proteomes" id="UP000516437">
    <property type="component" value="Chromosome 6"/>
</dbReference>
<dbReference type="Pfam" id="PF01095">
    <property type="entry name" value="Pectinesterase"/>
    <property type="match status" value="1"/>
</dbReference>
<dbReference type="Gene3D" id="3.40.50.620">
    <property type="entry name" value="HUPs"/>
    <property type="match status" value="1"/>
</dbReference>
<dbReference type="UniPathway" id="UPA00545">
    <property type="reaction ID" value="UER00823"/>
</dbReference>
<feature type="active site" evidence="16">
    <location>
        <position position="124"/>
    </location>
</feature>
<comment type="similarity">
    <text evidence="4">Belongs to the cytidylyltransferase family.</text>
</comment>
<evidence type="ECO:0000256" key="14">
    <source>
        <dbReference type="ARBA" id="ARBA00023264"/>
    </source>
</evidence>
<protein>
    <recommendedName>
        <fullName evidence="5 17">Pectinesterase</fullName>
        <ecNumber evidence="5 17">3.1.1.11</ecNumber>
    </recommendedName>
</protein>
<dbReference type="GO" id="GO:0008654">
    <property type="term" value="P:phospholipid biosynthetic process"/>
    <property type="evidence" value="ECO:0007669"/>
    <property type="project" value="UniProtKB-KW"/>
</dbReference>
<dbReference type="SUPFAM" id="SSF52374">
    <property type="entry name" value="Nucleotidylyl transferase"/>
    <property type="match status" value="1"/>
</dbReference>
<proteinExistence type="inferred from homology"/>
<organism evidence="20 21">
    <name type="scientific">Morella rubra</name>
    <name type="common">Chinese bayberry</name>
    <dbReference type="NCBI Taxonomy" id="262757"/>
    <lineage>
        <taxon>Eukaryota</taxon>
        <taxon>Viridiplantae</taxon>
        <taxon>Streptophyta</taxon>
        <taxon>Embryophyta</taxon>
        <taxon>Tracheophyta</taxon>
        <taxon>Spermatophyta</taxon>
        <taxon>Magnoliopsida</taxon>
        <taxon>eudicotyledons</taxon>
        <taxon>Gunneridae</taxon>
        <taxon>Pentapetalae</taxon>
        <taxon>rosids</taxon>
        <taxon>fabids</taxon>
        <taxon>Fagales</taxon>
        <taxon>Myricaceae</taxon>
        <taxon>Morella</taxon>
    </lineage>
</organism>
<dbReference type="SUPFAM" id="SSF51126">
    <property type="entry name" value="Pectin lyase-like"/>
    <property type="match status" value="1"/>
</dbReference>
<evidence type="ECO:0000256" key="9">
    <source>
        <dbReference type="ARBA" id="ARBA00022695"/>
    </source>
</evidence>
<keyword evidence="6" id="KW-0134">Cell wall</keyword>
<evidence type="ECO:0000256" key="4">
    <source>
        <dbReference type="ARBA" id="ARBA00010101"/>
    </source>
</evidence>
<dbReference type="CDD" id="cd02174">
    <property type="entry name" value="CCT"/>
    <property type="match status" value="1"/>
</dbReference>
<dbReference type="NCBIfam" id="TIGR00125">
    <property type="entry name" value="cyt_tran_rel"/>
    <property type="match status" value="1"/>
</dbReference>
<evidence type="ECO:0000256" key="10">
    <source>
        <dbReference type="ARBA" id="ARBA00022801"/>
    </source>
</evidence>
<evidence type="ECO:0000256" key="5">
    <source>
        <dbReference type="ARBA" id="ARBA00013229"/>
    </source>
</evidence>
<keyword evidence="6" id="KW-0964">Secreted</keyword>
<dbReference type="InterPro" id="IPR041723">
    <property type="entry name" value="CCT"/>
</dbReference>
<dbReference type="PANTHER" id="PTHR31321">
    <property type="entry name" value="ACYL-COA THIOESTER HYDROLASE YBHC-RELATED"/>
    <property type="match status" value="1"/>
</dbReference>
<dbReference type="InterPro" id="IPR000070">
    <property type="entry name" value="Pectinesterase_cat"/>
</dbReference>
<feature type="domain" description="Cytidyltransferase-like" evidence="19">
    <location>
        <begin position="272"/>
        <end position="379"/>
    </location>
</feature>
<comment type="caution">
    <text evidence="20">The sequence shown here is derived from an EMBL/GenBank/DDBJ whole genome shotgun (WGS) entry which is preliminary data.</text>
</comment>
<comment type="subcellular location">
    <subcellularLocation>
        <location evidence="1">Secreted</location>
        <location evidence="1">Cell wall</location>
    </subcellularLocation>
</comment>
<comment type="catalytic activity">
    <reaction evidence="15 17">
        <text>[(1-&gt;4)-alpha-D-galacturonosyl methyl ester](n) + n H2O = [(1-&gt;4)-alpha-D-galacturonosyl](n) + n methanol + n H(+)</text>
        <dbReference type="Rhea" id="RHEA:22380"/>
        <dbReference type="Rhea" id="RHEA-COMP:14570"/>
        <dbReference type="Rhea" id="RHEA-COMP:14573"/>
        <dbReference type="ChEBI" id="CHEBI:15377"/>
        <dbReference type="ChEBI" id="CHEBI:15378"/>
        <dbReference type="ChEBI" id="CHEBI:17790"/>
        <dbReference type="ChEBI" id="CHEBI:140522"/>
        <dbReference type="ChEBI" id="CHEBI:140523"/>
        <dbReference type="EC" id="3.1.1.11"/>
    </reaction>
</comment>
<evidence type="ECO:0000256" key="3">
    <source>
        <dbReference type="ARBA" id="ARBA00008891"/>
    </source>
</evidence>
<dbReference type="AlphaFoldDB" id="A0A6A1VCX2"/>
<dbReference type="OrthoDB" id="2019149at2759"/>
<evidence type="ECO:0000256" key="8">
    <source>
        <dbReference type="ARBA" id="ARBA00022679"/>
    </source>
</evidence>
<keyword evidence="8" id="KW-0808">Transferase</keyword>
<keyword evidence="13" id="KW-0594">Phospholipid biosynthesis</keyword>
<evidence type="ECO:0000313" key="21">
    <source>
        <dbReference type="Proteomes" id="UP000516437"/>
    </source>
</evidence>
<dbReference type="GO" id="GO:0030599">
    <property type="term" value="F:pectinesterase activity"/>
    <property type="evidence" value="ECO:0007669"/>
    <property type="project" value="UniProtKB-UniRule"/>
</dbReference>
<dbReference type="GO" id="GO:0045490">
    <property type="term" value="P:pectin catabolic process"/>
    <property type="evidence" value="ECO:0007669"/>
    <property type="project" value="UniProtKB-UniRule"/>
</dbReference>
<gene>
    <name evidence="20" type="ORF">CJ030_MR6G010288</name>
</gene>
<dbReference type="GO" id="GO:0016779">
    <property type="term" value="F:nucleotidyltransferase activity"/>
    <property type="evidence" value="ECO:0007669"/>
    <property type="project" value="UniProtKB-KW"/>
</dbReference>
<evidence type="ECO:0000256" key="12">
    <source>
        <dbReference type="ARBA" id="ARBA00023098"/>
    </source>
</evidence>
<evidence type="ECO:0000259" key="19">
    <source>
        <dbReference type="Pfam" id="PF01467"/>
    </source>
</evidence>
<dbReference type="InterPro" id="IPR012334">
    <property type="entry name" value="Pectin_lyas_fold"/>
</dbReference>
<dbReference type="InterPro" id="IPR014729">
    <property type="entry name" value="Rossmann-like_a/b/a_fold"/>
</dbReference>
<comment type="similarity">
    <text evidence="3">Belongs to the pectinesterase family.</text>
</comment>
<evidence type="ECO:0000256" key="11">
    <source>
        <dbReference type="ARBA" id="ARBA00023085"/>
    </source>
</evidence>
<keyword evidence="11 17" id="KW-0063">Aspartyl esterase</keyword>
<reference evidence="20 21" key="1">
    <citation type="journal article" date="2019" name="Plant Biotechnol. J.">
        <title>The red bayberry genome and genetic basis of sex determination.</title>
        <authorList>
            <person name="Jia H.M."/>
            <person name="Jia H.J."/>
            <person name="Cai Q.L."/>
            <person name="Wang Y."/>
            <person name="Zhao H.B."/>
            <person name="Yang W.F."/>
            <person name="Wang G.Y."/>
            <person name="Li Y.H."/>
            <person name="Zhan D.L."/>
            <person name="Shen Y.T."/>
            <person name="Niu Q.F."/>
            <person name="Chang L."/>
            <person name="Qiu J."/>
            <person name="Zhao L."/>
            <person name="Xie H.B."/>
            <person name="Fu W.Y."/>
            <person name="Jin J."/>
            <person name="Li X.W."/>
            <person name="Jiao Y."/>
            <person name="Zhou C.C."/>
            <person name="Tu T."/>
            <person name="Chai C.Y."/>
            <person name="Gao J.L."/>
            <person name="Fan L.J."/>
            <person name="van de Weg E."/>
            <person name="Wang J.Y."/>
            <person name="Gao Z.S."/>
        </authorList>
    </citation>
    <scope>NUCLEOTIDE SEQUENCE [LARGE SCALE GENOMIC DNA]</scope>
    <source>
        <tissue evidence="20">Leaves</tissue>
    </source>
</reference>
<evidence type="ECO:0000259" key="18">
    <source>
        <dbReference type="Pfam" id="PF01095"/>
    </source>
</evidence>
<dbReference type="Pfam" id="PF01467">
    <property type="entry name" value="CTP_transf_like"/>
    <property type="match status" value="1"/>
</dbReference>
<dbReference type="EMBL" id="RXIC02000024">
    <property type="protein sequence ID" value="KAB1210604.1"/>
    <property type="molecule type" value="Genomic_DNA"/>
</dbReference>
<keyword evidence="12" id="KW-0443">Lipid metabolism</keyword>
<evidence type="ECO:0000256" key="2">
    <source>
        <dbReference type="ARBA" id="ARBA00005184"/>
    </source>
</evidence>
<evidence type="ECO:0000313" key="20">
    <source>
        <dbReference type="EMBL" id="KAB1210604.1"/>
    </source>
</evidence>
<evidence type="ECO:0000256" key="1">
    <source>
        <dbReference type="ARBA" id="ARBA00004191"/>
    </source>
</evidence>
<evidence type="ECO:0000256" key="15">
    <source>
        <dbReference type="ARBA" id="ARBA00047928"/>
    </source>
</evidence>
<sequence length="565" mass="64257">MTIRSAVLSEKVTVPKAKPNVTFQGQGFTSTALVFNDTANSAHGTFFSGSVQVFSNNFIAKNISFMNVAPIPSPGDVGAQAVAIRISGDQAAFWGCGFFGSQDTLHDDKGRHYFKDCYIQGSIDFIFGNARSFYEDCQLISMANPVPPGVKFINGAVTAHGRASKDENTGFSFVNCTIGGYGRVWLGRAWRPFSRVIFAFTTMSDIIAPEGWNDFNDPTRDQTIFYGEYNNSGAGANLTLRAPYVQRLNDSQASLFLNMSFIEGDQWLQSYIFPNTWLLVGCCNDEITHQYKGKTVMTEDERYESLRHCKWVDEVIPNAPWVITQEFLDKHQIDYVAHDSLPYADASGAGNDVYEFVKAAGRFKETKRTDGISTSDVIMRIVKDYNQYVMRNLDRGYSRKELGVSYEKRLRVNMRLKRLQEKVKEQQERVGEKDSCTGMFLDMFDCKFEGKIQHRTLLEHRVFGQDFFPGSQNLRRIGVIGIRLFGGKIQTVKMHRNEWVENADRWVAGFLEMFEEGCHKMKANRNFSCLRPTYPTIWMLVRALPLGIRFKSGYWVSSLEKPDIY</sequence>